<evidence type="ECO:0000313" key="3">
    <source>
        <dbReference type="EMBL" id="CAG8614779.1"/>
    </source>
</evidence>
<keyword evidence="4" id="KW-1185">Reference proteome</keyword>
<protein>
    <submittedName>
        <fullName evidence="3">4434_t:CDS:1</fullName>
    </submittedName>
</protein>
<evidence type="ECO:0000313" key="4">
    <source>
        <dbReference type="Proteomes" id="UP000789375"/>
    </source>
</evidence>
<dbReference type="Proteomes" id="UP000789375">
    <property type="component" value="Unassembled WGS sequence"/>
</dbReference>
<name>A0A9N9CW75_FUNMO</name>
<dbReference type="GO" id="GO:0005634">
    <property type="term" value="C:nucleus"/>
    <property type="evidence" value="ECO:0007669"/>
    <property type="project" value="UniProtKB-UniRule"/>
</dbReference>
<reference evidence="3" key="1">
    <citation type="submission" date="2021-06" db="EMBL/GenBank/DDBJ databases">
        <authorList>
            <person name="Kallberg Y."/>
            <person name="Tangrot J."/>
            <person name="Rosling A."/>
        </authorList>
    </citation>
    <scope>NUCLEOTIDE SEQUENCE</scope>
    <source>
        <strain evidence="3">87-6 pot B 2015</strain>
    </source>
</reference>
<dbReference type="CDD" id="cd01389">
    <property type="entry name" value="HMG-box_ROX1-like"/>
    <property type="match status" value="1"/>
</dbReference>
<keyword evidence="1" id="KW-0539">Nucleus</keyword>
<dbReference type="PROSITE" id="PS50118">
    <property type="entry name" value="HMG_BOX_2"/>
    <property type="match status" value="1"/>
</dbReference>
<dbReference type="Gene3D" id="1.10.30.10">
    <property type="entry name" value="High mobility group box domain"/>
    <property type="match status" value="1"/>
</dbReference>
<dbReference type="EMBL" id="CAJVPP010002897">
    <property type="protein sequence ID" value="CAG8614779.1"/>
    <property type="molecule type" value="Genomic_DNA"/>
</dbReference>
<sequence>MTGSNNNQGFYVFKINENILSNNELNPLNPNNPISLNNELNDYQIVYNSNYPFTIDRNMLINNSKKRTGRNKAPRPQNPFILYRKDMSARLKAESADNKIKEAKRSKEIAIMWKKETEEVKALFYALSRLAKQKHIEVYGKDYKYVPAKRGTKAKGRAKNYDNSGTDTDFIQTEPVSFFCDYPPFFSESTYVDLNIPFLNSQCQF</sequence>
<evidence type="ECO:0000256" key="1">
    <source>
        <dbReference type="PROSITE-ProRule" id="PRU00267"/>
    </source>
</evidence>
<feature type="DNA-binding region" description="HMG box" evidence="1">
    <location>
        <begin position="73"/>
        <end position="144"/>
    </location>
</feature>
<dbReference type="GO" id="GO:0003677">
    <property type="term" value="F:DNA binding"/>
    <property type="evidence" value="ECO:0007669"/>
    <property type="project" value="UniProtKB-UniRule"/>
</dbReference>
<organism evidence="3 4">
    <name type="scientific">Funneliformis mosseae</name>
    <name type="common">Endomycorrhizal fungus</name>
    <name type="synonym">Glomus mosseae</name>
    <dbReference type="NCBI Taxonomy" id="27381"/>
    <lineage>
        <taxon>Eukaryota</taxon>
        <taxon>Fungi</taxon>
        <taxon>Fungi incertae sedis</taxon>
        <taxon>Mucoromycota</taxon>
        <taxon>Glomeromycotina</taxon>
        <taxon>Glomeromycetes</taxon>
        <taxon>Glomerales</taxon>
        <taxon>Glomeraceae</taxon>
        <taxon>Funneliformis</taxon>
    </lineage>
</organism>
<dbReference type="InterPro" id="IPR036910">
    <property type="entry name" value="HMG_box_dom_sf"/>
</dbReference>
<feature type="domain" description="HMG box" evidence="2">
    <location>
        <begin position="73"/>
        <end position="144"/>
    </location>
</feature>
<dbReference type="InterPro" id="IPR009071">
    <property type="entry name" value="HMG_box_dom"/>
</dbReference>
<dbReference type="AlphaFoldDB" id="A0A9N9CW75"/>
<evidence type="ECO:0000259" key="2">
    <source>
        <dbReference type="PROSITE" id="PS50118"/>
    </source>
</evidence>
<dbReference type="Pfam" id="PF00505">
    <property type="entry name" value="HMG_box"/>
    <property type="match status" value="1"/>
</dbReference>
<keyword evidence="1" id="KW-0238">DNA-binding</keyword>
<gene>
    <name evidence="3" type="ORF">FMOSSE_LOCUS9660</name>
</gene>
<proteinExistence type="predicted"/>
<dbReference type="SMART" id="SM00398">
    <property type="entry name" value="HMG"/>
    <property type="match status" value="1"/>
</dbReference>
<comment type="caution">
    <text evidence="3">The sequence shown here is derived from an EMBL/GenBank/DDBJ whole genome shotgun (WGS) entry which is preliminary data.</text>
</comment>
<dbReference type="SUPFAM" id="SSF47095">
    <property type="entry name" value="HMG-box"/>
    <property type="match status" value="1"/>
</dbReference>
<accession>A0A9N9CW75</accession>